<dbReference type="GO" id="GO:0005886">
    <property type="term" value="C:plasma membrane"/>
    <property type="evidence" value="ECO:0007669"/>
    <property type="project" value="UniProtKB-SubCell"/>
</dbReference>
<evidence type="ECO:0000313" key="9">
    <source>
        <dbReference type="Proteomes" id="UP000532010"/>
    </source>
</evidence>
<dbReference type="PROSITE" id="PS50850">
    <property type="entry name" value="MFS"/>
    <property type="match status" value="1"/>
</dbReference>
<reference evidence="8 9" key="1">
    <citation type="submission" date="2020-08" db="EMBL/GenBank/DDBJ databases">
        <title>The Agave Microbiome: Exploring the role of microbial communities in plant adaptations to desert environments.</title>
        <authorList>
            <person name="Partida-Martinez L.P."/>
        </authorList>
    </citation>
    <scope>NUCLEOTIDE SEQUENCE [LARGE SCALE GENOMIC DNA]</scope>
    <source>
        <strain evidence="8 9">AT3.9</strain>
    </source>
</reference>
<evidence type="ECO:0000256" key="4">
    <source>
        <dbReference type="ARBA" id="ARBA00022989"/>
    </source>
</evidence>
<keyword evidence="3 6" id="KW-0812">Transmembrane</keyword>
<dbReference type="RefSeq" id="WP_183450624.1">
    <property type="nucleotide sequence ID" value="NZ_JACHWB010000003.1"/>
</dbReference>
<feature type="transmembrane region" description="Helical" evidence="6">
    <location>
        <begin position="282"/>
        <end position="300"/>
    </location>
</feature>
<evidence type="ECO:0000256" key="5">
    <source>
        <dbReference type="ARBA" id="ARBA00023136"/>
    </source>
</evidence>
<organism evidence="8 9">
    <name type="scientific">Microvirga lupini</name>
    <dbReference type="NCBI Taxonomy" id="420324"/>
    <lineage>
        <taxon>Bacteria</taxon>
        <taxon>Pseudomonadati</taxon>
        <taxon>Pseudomonadota</taxon>
        <taxon>Alphaproteobacteria</taxon>
        <taxon>Hyphomicrobiales</taxon>
        <taxon>Methylobacteriaceae</taxon>
        <taxon>Microvirga</taxon>
    </lineage>
</organism>
<feature type="transmembrane region" description="Helical" evidence="6">
    <location>
        <begin position="252"/>
        <end position="270"/>
    </location>
</feature>
<feature type="transmembrane region" description="Helical" evidence="6">
    <location>
        <begin position="373"/>
        <end position="395"/>
    </location>
</feature>
<dbReference type="InterPro" id="IPR036259">
    <property type="entry name" value="MFS_trans_sf"/>
</dbReference>
<dbReference type="InterPro" id="IPR020846">
    <property type="entry name" value="MFS_dom"/>
</dbReference>
<gene>
    <name evidence="8" type="ORF">FHR70_002536</name>
</gene>
<protein>
    <submittedName>
        <fullName evidence="8">H+ antiporter protein</fullName>
    </submittedName>
</protein>
<evidence type="ECO:0000256" key="1">
    <source>
        <dbReference type="ARBA" id="ARBA00004651"/>
    </source>
</evidence>
<dbReference type="Gene3D" id="1.20.1250.20">
    <property type="entry name" value="MFS general substrate transporter like domains"/>
    <property type="match status" value="1"/>
</dbReference>
<feature type="transmembrane region" description="Helical" evidence="6">
    <location>
        <begin position="46"/>
        <end position="69"/>
    </location>
</feature>
<evidence type="ECO:0000313" key="8">
    <source>
        <dbReference type="EMBL" id="MBB3019471.1"/>
    </source>
</evidence>
<evidence type="ECO:0000259" key="7">
    <source>
        <dbReference type="PROSITE" id="PS50850"/>
    </source>
</evidence>
<keyword evidence="9" id="KW-1185">Reference proteome</keyword>
<proteinExistence type="predicted"/>
<dbReference type="InterPro" id="IPR011701">
    <property type="entry name" value="MFS"/>
</dbReference>
<name>A0A7W4VMA8_9HYPH</name>
<dbReference type="Pfam" id="PF07690">
    <property type="entry name" value="MFS_1"/>
    <property type="match status" value="1"/>
</dbReference>
<dbReference type="CDD" id="cd06173">
    <property type="entry name" value="MFS_MefA_like"/>
    <property type="match status" value="1"/>
</dbReference>
<feature type="transmembrane region" description="Helical" evidence="6">
    <location>
        <begin position="12"/>
        <end position="34"/>
    </location>
</feature>
<evidence type="ECO:0000256" key="6">
    <source>
        <dbReference type="SAM" id="Phobius"/>
    </source>
</evidence>
<keyword evidence="4 6" id="KW-1133">Transmembrane helix</keyword>
<dbReference type="PANTHER" id="PTHR23513">
    <property type="entry name" value="INTEGRAL MEMBRANE EFFLUX PROTEIN-RELATED"/>
    <property type="match status" value="1"/>
</dbReference>
<keyword evidence="2" id="KW-1003">Cell membrane</keyword>
<dbReference type="GO" id="GO:0022857">
    <property type="term" value="F:transmembrane transporter activity"/>
    <property type="evidence" value="ECO:0007669"/>
    <property type="project" value="InterPro"/>
</dbReference>
<keyword evidence="5 6" id="KW-0472">Membrane</keyword>
<dbReference type="PANTHER" id="PTHR23513:SF6">
    <property type="entry name" value="MAJOR FACILITATOR SUPERFAMILY ASSOCIATED DOMAIN-CONTAINING PROTEIN"/>
    <property type="match status" value="1"/>
</dbReference>
<comment type="subcellular location">
    <subcellularLocation>
        <location evidence="1">Cell membrane</location>
        <topology evidence="1">Multi-pass membrane protein</topology>
    </subcellularLocation>
</comment>
<accession>A0A7W4VMA8</accession>
<evidence type="ECO:0000256" key="2">
    <source>
        <dbReference type="ARBA" id="ARBA00022475"/>
    </source>
</evidence>
<dbReference type="Proteomes" id="UP000532010">
    <property type="component" value="Unassembled WGS sequence"/>
</dbReference>
<dbReference type="EMBL" id="JACHWB010000003">
    <property type="protein sequence ID" value="MBB3019471.1"/>
    <property type="molecule type" value="Genomic_DNA"/>
</dbReference>
<feature type="transmembrane region" description="Helical" evidence="6">
    <location>
        <begin position="218"/>
        <end position="240"/>
    </location>
</feature>
<feature type="transmembrane region" description="Helical" evidence="6">
    <location>
        <begin position="345"/>
        <end position="367"/>
    </location>
</feature>
<feature type="domain" description="Major facilitator superfamily (MFS) profile" evidence="7">
    <location>
        <begin position="9"/>
        <end position="399"/>
    </location>
</feature>
<sequence length="454" mass="48245">MLDVLANRTYRHLFAAQVIALAGTGLLTVALGLLAFELAGADAGVVLGTALAIKMVAYVGVAPVVGAFANQLPRRAFLVAMDLVRAGVALLLPFITEVWQIYVLIFLLQSASAAFTPTFQATIPDVLSDEKDYTRALSLSRLAYDMESLLSPALAAALLTVISFHWLFGGTVVGFLCSAALVLSVRLPQPVASERKGGIYDKTTRGLRIYLKTPRLRGLLALNLSVAAAGAMVIVNTVVIVRGVLGLPEDDVAVALACFGGGSMAAALLLPRVLDKLPDRAVMLPAATLLGVVLLAFAVATWSGTIGWPALLIAWTLLGIGYSAVQTPTGRLLRRSAQAEDRPALFAAQFALSHACWLLTYPLAGWLGREVGVSVTLAVLGLVTLIGFGLAAWLWPTHDPEEIAHAHPDLPPDHPHLREHRDHGHAHAFAIDDLHRHWPARPTGRDSSPASGRT</sequence>
<feature type="transmembrane region" description="Helical" evidence="6">
    <location>
        <begin position="306"/>
        <end position="325"/>
    </location>
</feature>
<comment type="caution">
    <text evidence="8">The sequence shown here is derived from an EMBL/GenBank/DDBJ whole genome shotgun (WGS) entry which is preliminary data.</text>
</comment>
<dbReference type="AlphaFoldDB" id="A0A7W4VMA8"/>
<dbReference type="SUPFAM" id="SSF103473">
    <property type="entry name" value="MFS general substrate transporter"/>
    <property type="match status" value="1"/>
</dbReference>
<evidence type="ECO:0000256" key="3">
    <source>
        <dbReference type="ARBA" id="ARBA00022692"/>
    </source>
</evidence>